<evidence type="ECO:0000313" key="12">
    <source>
        <dbReference type="Proteomes" id="UP001620295"/>
    </source>
</evidence>
<keyword evidence="2 10" id="KW-0436">Ligase</keyword>
<comment type="function">
    <text evidence="10">Catalyzes the ATP-dependent conversion of 7-carboxy-7-deazaguanine (CDG) to 7-cyano-7-deazaguanine (preQ(0)).</text>
</comment>
<dbReference type="PANTHER" id="PTHR42914:SF1">
    <property type="entry name" value="7-CYANO-7-DEAZAGUANINE SYNTHASE"/>
    <property type="match status" value="1"/>
</dbReference>
<organism evidence="11 12">
    <name type="scientific">Streptomyces milbemycinicus</name>
    <dbReference type="NCBI Taxonomy" id="476552"/>
    <lineage>
        <taxon>Bacteria</taxon>
        <taxon>Bacillati</taxon>
        <taxon>Actinomycetota</taxon>
        <taxon>Actinomycetes</taxon>
        <taxon>Kitasatosporales</taxon>
        <taxon>Streptomycetaceae</taxon>
        <taxon>Streptomyces</taxon>
    </lineage>
</organism>
<feature type="binding site" evidence="10">
    <location>
        <begin position="17"/>
        <end position="27"/>
    </location>
    <ligand>
        <name>ATP</name>
        <dbReference type="ChEBI" id="CHEBI:30616"/>
    </ligand>
</feature>
<comment type="cofactor">
    <cofactor evidence="10">
        <name>Zn(2+)</name>
        <dbReference type="ChEBI" id="CHEBI:29105"/>
    </cofactor>
    <text evidence="10">Binds 1 zinc ion per subunit.</text>
</comment>
<proteinExistence type="inferred from homology"/>
<dbReference type="SUPFAM" id="SSF52402">
    <property type="entry name" value="Adenine nucleotide alpha hydrolases-like"/>
    <property type="match status" value="1"/>
</dbReference>
<dbReference type="NCBIfam" id="TIGR00364">
    <property type="entry name" value="7-cyano-7-deazaguanine synthase QueC"/>
    <property type="match status" value="1"/>
</dbReference>
<evidence type="ECO:0000313" key="11">
    <source>
        <dbReference type="EMBL" id="MFK4270871.1"/>
    </source>
</evidence>
<evidence type="ECO:0000256" key="7">
    <source>
        <dbReference type="ARBA" id="ARBA00037993"/>
    </source>
</evidence>
<dbReference type="InterPro" id="IPR018317">
    <property type="entry name" value="QueC"/>
</dbReference>
<keyword evidence="10" id="KW-0671">Queuosine biosynthesis</keyword>
<dbReference type="PANTHER" id="PTHR42914">
    <property type="entry name" value="7-CYANO-7-DEAZAGUANINE SYNTHASE"/>
    <property type="match status" value="1"/>
</dbReference>
<evidence type="ECO:0000256" key="10">
    <source>
        <dbReference type="HAMAP-Rule" id="MF_01633"/>
    </source>
</evidence>
<dbReference type="HAMAP" id="MF_01633">
    <property type="entry name" value="QueC"/>
    <property type="match status" value="1"/>
</dbReference>
<comment type="caution">
    <text evidence="11">The sequence shown here is derived from an EMBL/GenBank/DDBJ whole genome shotgun (WGS) entry which is preliminary data.</text>
</comment>
<evidence type="ECO:0000256" key="2">
    <source>
        <dbReference type="ARBA" id="ARBA00022598"/>
    </source>
</evidence>
<evidence type="ECO:0000256" key="6">
    <source>
        <dbReference type="ARBA" id="ARBA00022840"/>
    </source>
</evidence>
<comment type="catalytic activity">
    <reaction evidence="9 10">
        <text>7-carboxy-7-carbaguanine + NH4(+) + 2 ATP = 7-cyano-7-carbaguanine + 2 AMP + 2 diphosphate + 2 H(+)</text>
        <dbReference type="Rhea" id="RHEA:27982"/>
        <dbReference type="ChEBI" id="CHEBI:15378"/>
        <dbReference type="ChEBI" id="CHEBI:28938"/>
        <dbReference type="ChEBI" id="CHEBI:30616"/>
        <dbReference type="ChEBI" id="CHEBI:33019"/>
        <dbReference type="ChEBI" id="CHEBI:45075"/>
        <dbReference type="ChEBI" id="CHEBI:61036"/>
        <dbReference type="ChEBI" id="CHEBI:456215"/>
        <dbReference type="EC" id="6.3.4.20"/>
    </reaction>
</comment>
<feature type="binding site" evidence="10">
    <location>
        <position position="196"/>
    </location>
    <ligand>
        <name>Zn(2+)</name>
        <dbReference type="ChEBI" id="CHEBI:29105"/>
    </ligand>
</feature>
<keyword evidence="5 10" id="KW-0862">Zinc</keyword>
<dbReference type="Gene3D" id="3.40.50.620">
    <property type="entry name" value="HUPs"/>
    <property type="match status" value="1"/>
</dbReference>
<name>A0ABW8LY97_9ACTN</name>
<sequence>MEENSSSADPFTALVVLSGGMDSTTLMAHYAALRYQLIAVTVDYGQRHRREIDSARGIADHYGARHHVVDLSGLGSVLGGSALTDDSVTVPDGHYAEQSMRATVVPNRNAVLANVAVAVGVAHRAGVVALGMHAGDHFIYPDCRPAFHQALRALVTVANEGFPTPSVEAPFITWSKADIAAHGTRLGAPLEASWSCYKGGERHCGTCGTCYERREAFEAAGIADPTEYLDAVTRFAAP</sequence>
<dbReference type="InterPro" id="IPR014729">
    <property type="entry name" value="Rossmann-like_a/b/a_fold"/>
</dbReference>
<feature type="binding site" evidence="10">
    <location>
        <position position="204"/>
    </location>
    <ligand>
        <name>Zn(2+)</name>
        <dbReference type="ChEBI" id="CHEBI:29105"/>
    </ligand>
</feature>
<dbReference type="CDD" id="cd01995">
    <property type="entry name" value="QueC-like"/>
    <property type="match status" value="1"/>
</dbReference>
<dbReference type="RefSeq" id="WP_358627926.1">
    <property type="nucleotide sequence ID" value="NZ_JBFACG010000001.1"/>
</dbReference>
<evidence type="ECO:0000256" key="8">
    <source>
        <dbReference type="ARBA" id="ARBA00039149"/>
    </source>
</evidence>
<keyword evidence="4 10" id="KW-0547">Nucleotide-binding</keyword>
<accession>A0ABW8LY97</accession>
<dbReference type="EMBL" id="JBJDQH010000015">
    <property type="protein sequence ID" value="MFK4270871.1"/>
    <property type="molecule type" value="Genomic_DNA"/>
</dbReference>
<dbReference type="PIRSF" id="PIRSF006293">
    <property type="entry name" value="ExsB"/>
    <property type="match status" value="1"/>
</dbReference>
<evidence type="ECO:0000256" key="5">
    <source>
        <dbReference type="ARBA" id="ARBA00022833"/>
    </source>
</evidence>
<evidence type="ECO:0000256" key="9">
    <source>
        <dbReference type="ARBA" id="ARBA00047890"/>
    </source>
</evidence>
<protein>
    <recommendedName>
        <fullName evidence="8 10">7-cyano-7-deazaguanine synthase</fullName>
        <ecNumber evidence="8 10">6.3.4.20</ecNumber>
    </recommendedName>
    <alternativeName>
        <fullName evidence="10">7-cyano-7-carbaguanine synthase</fullName>
    </alternativeName>
    <alternativeName>
        <fullName evidence="10">PreQ(0) synthase</fullName>
    </alternativeName>
    <alternativeName>
        <fullName evidence="10">Queuosine biosynthesis protein QueC</fullName>
    </alternativeName>
</protein>
<dbReference type="EC" id="6.3.4.20" evidence="8 10"/>
<comment type="similarity">
    <text evidence="7 10">Belongs to the QueC family.</text>
</comment>
<dbReference type="Pfam" id="PF06508">
    <property type="entry name" value="QueC"/>
    <property type="match status" value="1"/>
</dbReference>
<keyword evidence="6 10" id="KW-0067">ATP-binding</keyword>
<dbReference type="Proteomes" id="UP001620295">
    <property type="component" value="Unassembled WGS sequence"/>
</dbReference>
<evidence type="ECO:0000256" key="1">
    <source>
        <dbReference type="ARBA" id="ARBA00005061"/>
    </source>
</evidence>
<dbReference type="GO" id="GO:0016874">
    <property type="term" value="F:ligase activity"/>
    <property type="evidence" value="ECO:0007669"/>
    <property type="project" value="UniProtKB-KW"/>
</dbReference>
<comment type="pathway">
    <text evidence="1 10">Purine metabolism; 7-cyano-7-deazaguanine biosynthesis.</text>
</comment>
<feature type="binding site" evidence="10">
    <location>
        <position position="210"/>
    </location>
    <ligand>
        <name>Zn(2+)</name>
        <dbReference type="ChEBI" id="CHEBI:29105"/>
    </ligand>
</feature>
<keyword evidence="3 10" id="KW-0479">Metal-binding</keyword>
<reference evidence="11 12" key="1">
    <citation type="submission" date="2024-11" db="EMBL/GenBank/DDBJ databases">
        <title>The Natural Products Discovery Center: Release of the First 8490 Sequenced Strains for Exploring Actinobacteria Biosynthetic Diversity.</title>
        <authorList>
            <person name="Kalkreuter E."/>
            <person name="Kautsar S.A."/>
            <person name="Yang D."/>
            <person name="Bader C.D."/>
            <person name="Teijaro C.N."/>
            <person name="Fluegel L."/>
            <person name="Davis C.M."/>
            <person name="Simpson J.R."/>
            <person name="Lauterbach L."/>
            <person name="Steele A.D."/>
            <person name="Gui C."/>
            <person name="Meng S."/>
            <person name="Li G."/>
            <person name="Viehrig K."/>
            <person name="Ye F."/>
            <person name="Su P."/>
            <person name="Kiefer A.F."/>
            <person name="Nichols A."/>
            <person name="Cepeda A.J."/>
            <person name="Yan W."/>
            <person name="Fan B."/>
            <person name="Jiang Y."/>
            <person name="Adhikari A."/>
            <person name="Zheng C.-J."/>
            <person name="Schuster L."/>
            <person name="Cowan T.M."/>
            <person name="Smanski M.J."/>
            <person name="Chevrette M.G."/>
            <person name="De Carvalho L.P.S."/>
            <person name="Shen B."/>
        </authorList>
    </citation>
    <scope>NUCLEOTIDE SEQUENCE [LARGE SCALE GENOMIC DNA]</scope>
    <source>
        <strain evidence="11 12">NPDC020863</strain>
    </source>
</reference>
<evidence type="ECO:0000256" key="4">
    <source>
        <dbReference type="ARBA" id="ARBA00022741"/>
    </source>
</evidence>
<gene>
    <name evidence="10 11" type="primary">queC</name>
    <name evidence="11" type="ORF">ACI2L5_38985</name>
</gene>
<feature type="binding site" evidence="10">
    <location>
        <position position="207"/>
    </location>
    <ligand>
        <name>Zn(2+)</name>
        <dbReference type="ChEBI" id="CHEBI:29105"/>
    </ligand>
</feature>
<keyword evidence="12" id="KW-1185">Reference proteome</keyword>
<evidence type="ECO:0000256" key="3">
    <source>
        <dbReference type="ARBA" id="ARBA00022723"/>
    </source>
</evidence>